<dbReference type="InterPro" id="IPR008271">
    <property type="entry name" value="Ser/Thr_kinase_AS"/>
</dbReference>
<dbReference type="PANTHER" id="PTHR27005:SF165">
    <property type="entry name" value="OS03G0642600 PROTEIN"/>
    <property type="match status" value="1"/>
</dbReference>
<dbReference type="InterPro" id="IPR011009">
    <property type="entry name" value="Kinase-like_dom_sf"/>
</dbReference>
<dbReference type="FunFam" id="1.10.510.10:FF:000473">
    <property type="entry name" value="Putative wall-associated kinase"/>
    <property type="match status" value="1"/>
</dbReference>
<feature type="domain" description="Protein kinase" evidence="3">
    <location>
        <begin position="1"/>
        <end position="214"/>
    </location>
</feature>
<keyword evidence="5" id="KW-1185">Reference proteome</keyword>
<keyword evidence="1" id="KW-0547">Nucleotide-binding</keyword>
<dbReference type="AlphaFoldDB" id="J3L8I6"/>
<dbReference type="InterPro" id="IPR000719">
    <property type="entry name" value="Prot_kinase_dom"/>
</dbReference>
<dbReference type="Gene3D" id="1.10.510.10">
    <property type="entry name" value="Transferase(Phosphotransferase) domain 1"/>
    <property type="match status" value="1"/>
</dbReference>
<dbReference type="GO" id="GO:0005524">
    <property type="term" value="F:ATP binding"/>
    <property type="evidence" value="ECO:0007669"/>
    <property type="project" value="UniProtKB-KW"/>
</dbReference>
<accession>J3L8I6</accession>
<evidence type="ECO:0000256" key="2">
    <source>
        <dbReference type="ARBA" id="ARBA00022840"/>
    </source>
</evidence>
<sequence length="271" mass="29025">MLVYEFVPNGTLFELLHGGAGDGSRRRTRTPVSLGLRLKIAAQSAEALAYLHSSASRAILHGDVKSLNILLDDGLDAKVADFGASALRSMGEGEFIEFVQGTLGYLDPESFVNRHLTDKSDVYSFGVVLVELATRKKAVYDDGSGSKRSLSTVFLAALRRGELWSVLDRDLAAVDDKAAVDVLQGLAQLAAQCLSPTGDERPAMKEVAERLQVLRRAEMQVAAGAGRDSDDGQVDQWMHGGGSVGCGHLDTTASYTTTETERLPLSADLAR</sequence>
<dbReference type="eggNOG" id="ENOG502QQPF">
    <property type="taxonomic scope" value="Eukaryota"/>
</dbReference>
<name>J3L8I6_ORYBR</name>
<dbReference type="GO" id="GO:0004674">
    <property type="term" value="F:protein serine/threonine kinase activity"/>
    <property type="evidence" value="ECO:0007669"/>
    <property type="project" value="TreeGrafter"/>
</dbReference>
<dbReference type="GO" id="GO:0005886">
    <property type="term" value="C:plasma membrane"/>
    <property type="evidence" value="ECO:0007669"/>
    <property type="project" value="TreeGrafter"/>
</dbReference>
<dbReference type="Proteomes" id="UP000006038">
    <property type="component" value="Unassembled WGS sequence"/>
</dbReference>
<dbReference type="HOGENOM" id="CLU_000288_21_4_1"/>
<dbReference type="PANTHER" id="PTHR27005">
    <property type="entry name" value="WALL-ASSOCIATED RECEPTOR KINASE-LIKE 21"/>
    <property type="match status" value="1"/>
</dbReference>
<proteinExistence type="predicted"/>
<evidence type="ECO:0000259" key="3">
    <source>
        <dbReference type="PROSITE" id="PS50011"/>
    </source>
</evidence>
<dbReference type="PROSITE" id="PS00108">
    <property type="entry name" value="PROTEIN_KINASE_ST"/>
    <property type="match status" value="1"/>
</dbReference>
<dbReference type="Gramene" id="OB0220G10010.1">
    <property type="protein sequence ID" value="OB0220G10010.1"/>
    <property type="gene ID" value="OB0220G10010"/>
</dbReference>
<dbReference type="InterPro" id="IPR045274">
    <property type="entry name" value="WAK-like"/>
</dbReference>
<dbReference type="PROSITE" id="PS50011">
    <property type="entry name" value="PROTEIN_KINASE_DOM"/>
    <property type="match status" value="1"/>
</dbReference>
<dbReference type="Pfam" id="PF00069">
    <property type="entry name" value="Pkinase"/>
    <property type="match status" value="1"/>
</dbReference>
<reference evidence="4" key="1">
    <citation type="submission" date="2015-06" db="UniProtKB">
        <authorList>
            <consortium name="EnsemblPlants"/>
        </authorList>
    </citation>
    <scope>IDENTIFICATION</scope>
</reference>
<evidence type="ECO:0000313" key="5">
    <source>
        <dbReference type="Proteomes" id="UP000006038"/>
    </source>
</evidence>
<dbReference type="OMA" id="ASWSSIC"/>
<keyword evidence="2" id="KW-0067">ATP-binding</keyword>
<protein>
    <recommendedName>
        <fullName evidence="3">Protein kinase domain-containing protein</fullName>
    </recommendedName>
</protein>
<dbReference type="SUPFAM" id="SSF56112">
    <property type="entry name" value="Protein kinase-like (PK-like)"/>
    <property type="match status" value="1"/>
</dbReference>
<dbReference type="SMART" id="SM00220">
    <property type="entry name" value="S_TKc"/>
    <property type="match status" value="1"/>
</dbReference>
<dbReference type="GO" id="GO:0007166">
    <property type="term" value="P:cell surface receptor signaling pathway"/>
    <property type="evidence" value="ECO:0007669"/>
    <property type="project" value="InterPro"/>
</dbReference>
<evidence type="ECO:0000256" key="1">
    <source>
        <dbReference type="ARBA" id="ARBA00022741"/>
    </source>
</evidence>
<organism evidence="4">
    <name type="scientific">Oryza brachyantha</name>
    <name type="common">malo sina</name>
    <dbReference type="NCBI Taxonomy" id="4533"/>
    <lineage>
        <taxon>Eukaryota</taxon>
        <taxon>Viridiplantae</taxon>
        <taxon>Streptophyta</taxon>
        <taxon>Embryophyta</taxon>
        <taxon>Tracheophyta</taxon>
        <taxon>Spermatophyta</taxon>
        <taxon>Magnoliopsida</taxon>
        <taxon>Liliopsida</taxon>
        <taxon>Poales</taxon>
        <taxon>Poaceae</taxon>
        <taxon>BOP clade</taxon>
        <taxon>Oryzoideae</taxon>
        <taxon>Oryzeae</taxon>
        <taxon>Oryzinae</taxon>
        <taxon>Oryza</taxon>
    </lineage>
</organism>
<dbReference type="EnsemblPlants" id="OB0220G10010.1">
    <property type="protein sequence ID" value="OB0220G10010.1"/>
    <property type="gene ID" value="OB0220G10010"/>
</dbReference>
<evidence type="ECO:0000313" key="4">
    <source>
        <dbReference type="EnsemblPlants" id="OB0220G10010.1"/>
    </source>
</evidence>